<comment type="cofactor">
    <cofactor evidence="1">
        <name>Mg(2+)</name>
        <dbReference type="ChEBI" id="CHEBI:18420"/>
    </cofactor>
</comment>
<feature type="domain" description="GGDEF" evidence="5">
    <location>
        <begin position="275"/>
        <end position="412"/>
    </location>
</feature>
<dbReference type="Gene3D" id="3.30.70.270">
    <property type="match status" value="1"/>
</dbReference>
<dbReference type="RefSeq" id="WP_242610266.1">
    <property type="nucleotide sequence ID" value="NZ_SHKX01000013.1"/>
</dbReference>
<dbReference type="PANTHER" id="PTHR45138:SF9">
    <property type="entry name" value="DIGUANYLATE CYCLASE DGCM-RELATED"/>
    <property type="match status" value="1"/>
</dbReference>
<dbReference type="FunFam" id="3.30.70.270:FF:000001">
    <property type="entry name" value="Diguanylate cyclase domain protein"/>
    <property type="match status" value="1"/>
</dbReference>
<feature type="transmembrane region" description="Helical" evidence="4">
    <location>
        <begin position="146"/>
        <end position="164"/>
    </location>
</feature>
<dbReference type="CDD" id="cd01949">
    <property type="entry name" value="GGDEF"/>
    <property type="match status" value="1"/>
</dbReference>
<protein>
    <recommendedName>
        <fullName evidence="2">diguanylate cyclase</fullName>
        <ecNumber evidence="2">2.7.7.65</ecNumber>
    </recommendedName>
</protein>
<dbReference type="InterPro" id="IPR050469">
    <property type="entry name" value="Diguanylate_Cyclase"/>
</dbReference>
<dbReference type="EC" id="2.7.7.65" evidence="2"/>
<dbReference type="GO" id="GO:0005886">
    <property type="term" value="C:plasma membrane"/>
    <property type="evidence" value="ECO:0007669"/>
    <property type="project" value="TreeGrafter"/>
</dbReference>
<dbReference type="SUPFAM" id="SSF55073">
    <property type="entry name" value="Nucleotide cyclase"/>
    <property type="match status" value="1"/>
</dbReference>
<evidence type="ECO:0000256" key="3">
    <source>
        <dbReference type="ARBA" id="ARBA00034247"/>
    </source>
</evidence>
<sequence length="422" mass="47960">MAKNRPTAEEVAERRHTLAYIRLITSRRPIFFTFPAAMEQDFQRKRVASSLFYIRSGQWLLLLMFTLIVAIAWFNYRPLMAAHDYLLIKTIYAPVGALILFIIFGNRLPWVHRRFHAVMFPVSLIQIVLIQQHVFQATGNSYYEYATYNLMITLLLVALGLRFATPVLLGLYLLSGAVSLLSAMLFGLPVNPLSFFYYYVIFGTVILVLAAIAERQERFGFLQELLARLQGEELTRLNRTLEKIAHEDALTGIPNRRSFDETAEKEFERATRDRQPLSILLLDVDYFKRYNDTYGHAAGDKCLQLIARTLQEALMRPADMVARYGGEEFILLLPNTPPEGAAKVAERILRWVDAGQIPHETSSVAQHVTVSIGIYTLIPDKQQTLKGVVKQADEALYAAKGAGRHRYLALTPESTEFAAQPQ</sequence>
<feature type="transmembrane region" description="Helical" evidence="4">
    <location>
        <begin position="171"/>
        <end position="190"/>
    </location>
</feature>
<organism evidence="6 7">
    <name type="scientific">Fluviicoccus keumensis</name>
    <dbReference type="NCBI Taxonomy" id="1435465"/>
    <lineage>
        <taxon>Bacteria</taxon>
        <taxon>Pseudomonadati</taxon>
        <taxon>Pseudomonadota</taxon>
        <taxon>Gammaproteobacteria</taxon>
        <taxon>Moraxellales</taxon>
        <taxon>Moraxellaceae</taxon>
        <taxon>Fluviicoccus</taxon>
    </lineage>
</organism>
<keyword evidence="4" id="KW-0472">Membrane</keyword>
<dbReference type="PANTHER" id="PTHR45138">
    <property type="entry name" value="REGULATORY COMPONENTS OF SENSORY TRANSDUCTION SYSTEM"/>
    <property type="match status" value="1"/>
</dbReference>
<dbReference type="PROSITE" id="PS50887">
    <property type="entry name" value="GGDEF"/>
    <property type="match status" value="1"/>
</dbReference>
<gene>
    <name evidence="6" type="ORF">EV700_2250</name>
</gene>
<evidence type="ECO:0000313" key="7">
    <source>
        <dbReference type="Proteomes" id="UP000292423"/>
    </source>
</evidence>
<dbReference type="NCBIfam" id="TIGR00254">
    <property type="entry name" value="GGDEF"/>
    <property type="match status" value="1"/>
</dbReference>
<dbReference type="Proteomes" id="UP000292423">
    <property type="component" value="Unassembled WGS sequence"/>
</dbReference>
<evidence type="ECO:0000256" key="2">
    <source>
        <dbReference type="ARBA" id="ARBA00012528"/>
    </source>
</evidence>
<dbReference type="Pfam" id="PF00990">
    <property type="entry name" value="GGDEF"/>
    <property type="match status" value="1"/>
</dbReference>
<comment type="caution">
    <text evidence="6">The sequence shown here is derived from an EMBL/GenBank/DDBJ whole genome shotgun (WGS) entry which is preliminary data.</text>
</comment>
<dbReference type="InterPro" id="IPR000160">
    <property type="entry name" value="GGDEF_dom"/>
</dbReference>
<dbReference type="AlphaFoldDB" id="A0A4Q7YLW2"/>
<evidence type="ECO:0000256" key="4">
    <source>
        <dbReference type="SAM" id="Phobius"/>
    </source>
</evidence>
<dbReference type="InterPro" id="IPR029787">
    <property type="entry name" value="Nucleotide_cyclase"/>
</dbReference>
<dbReference type="GO" id="GO:1902201">
    <property type="term" value="P:negative regulation of bacterial-type flagellum-dependent cell motility"/>
    <property type="evidence" value="ECO:0007669"/>
    <property type="project" value="TreeGrafter"/>
</dbReference>
<proteinExistence type="predicted"/>
<dbReference type="EMBL" id="SHKX01000013">
    <property type="protein sequence ID" value="RZU38320.1"/>
    <property type="molecule type" value="Genomic_DNA"/>
</dbReference>
<keyword evidence="4" id="KW-0812">Transmembrane</keyword>
<feature type="transmembrane region" description="Helical" evidence="4">
    <location>
        <begin position="86"/>
        <end position="105"/>
    </location>
</feature>
<dbReference type="SMART" id="SM00267">
    <property type="entry name" value="GGDEF"/>
    <property type="match status" value="1"/>
</dbReference>
<accession>A0A4Q7YLW2</accession>
<evidence type="ECO:0000256" key="1">
    <source>
        <dbReference type="ARBA" id="ARBA00001946"/>
    </source>
</evidence>
<evidence type="ECO:0000313" key="6">
    <source>
        <dbReference type="EMBL" id="RZU38320.1"/>
    </source>
</evidence>
<feature type="transmembrane region" description="Helical" evidence="4">
    <location>
        <begin position="52"/>
        <end position="74"/>
    </location>
</feature>
<evidence type="ECO:0000259" key="5">
    <source>
        <dbReference type="PROSITE" id="PS50887"/>
    </source>
</evidence>
<dbReference type="GO" id="GO:0052621">
    <property type="term" value="F:diguanylate cyclase activity"/>
    <property type="evidence" value="ECO:0007669"/>
    <property type="project" value="UniProtKB-EC"/>
</dbReference>
<reference evidence="6 7" key="1">
    <citation type="submission" date="2019-02" db="EMBL/GenBank/DDBJ databases">
        <title>Genomic Encyclopedia of Type Strains, Phase IV (KMG-IV): sequencing the most valuable type-strain genomes for metagenomic binning, comparative biology and taxonomic classification.</title>
        <authorList>
            <person name="Goeker M."/>
        </authorList>
    </citation>
    <scope>NUCLEOTIDE SEQUENCE [LARGE SCALE GENOMIC DNA]</scope>
    <source>
        <strain evidence="6 7">DSM 105135</strain>
    </source>
</reference>
<dbReference type="GO" id="GO:0043709">
    <property type="term" value="P:cell adhesion involved in single-species biofilm formation"/>
    <property type="evidence" value="ECO:0007669"/>
    <property type="project" value="TreeGrafter"/>
</dbReference>
<keyword evidence="4" id="KW-1133">Transmembrane helix</keyword>
<dbReference type="InterPro" id="IPR043128">
    <property type="entry name" value="Rev_trsase/Diguanyl_cyclase"/>
</dbReference>
<name>A0A4Q7YLW2_9GAMM</name>
<keyword evidence="7" id="KW-1185">Reference proteome</keyword>
<feature type="transmembrane region" description="Helical" evidence="4">
    <location>
        <begin position="196"/>
        <end position="213"/>
    </location>
</feature>
<comment type="catalytic activity">
    <reaction evidence="3">
        <text>2 GTP = 3',3'-c-di-GMP + 2 diphosphate</text>
        <dbReference type="Rhea" id="RHEA:24898"/>
        <dbReference type="ChEBI" id="CHEBI:33019"/>
        <dbReference type="ChEBI" id="CHEBI:37565"/>
        <dbReference type="ChEBI" id="CHEBI:58805"/>
        <dbReference type="EC" id="2.7.7.65"/>
    </reaction>
</comment>